<dbReference type="Proteomes" id="UP000287547">
    <property type="component" value="Unassembled WGS sequence"/>
</dbReference>
<reference evidence="1 2" key="1">
    <citation type="submission" date="2018-05" db="EMBL/GenBank/DDBJ databases">
        <title>Evolution of GPA BGCs.</title>
        <authorList>
            <person name="Waglechner N."/>
            <person name="Wright G.D."/>
        </authorList>
    </citation>
    <scope>NUCLEOTIDE SEQUENCE [LARGE SCALE GENOMIC DNA]</scope>
    <source>
        <strain evidence="1 2">A82846</strain>
    </source>
</reference>
<evidence type="ECO:0000313" key="2">
    <source>
        <dbReference type="Proteomes" id="UP000287547"/>
    </source>
</evidence>
<proteinExistence type="predicted"/>
<gene>
    <name evidence="1" type="ORF">DMH04_36375</name>
</gene>
<comment type="caution">
    <text evidence="1">The sequence shown here is derived from an EMBL/GenBank/DDBJ whole genome shotgun (WGS) entry which is preliminary data.</text>
</comment>
<accession>A0A428YZK3</accession>
<evidence type="ECO:0000313" key="1">
    <source>
        <dbReference type="EMBL" id="RSM76790.1"/>
    </source>
</evidence>
<name>A0A428YZK3_KIBAR</name>
<dbReference type="AlphaFoldDB" id="A0A428YZK3"/>
<dbReference type="EMBL" id="QHKI01000043">
    <property type="protein sequence ID" value="RSM76790.1"/>
    <property type="molecule type" value="Genomic_DNA"/>
</dbReference>
<sequence>MTGSLCWTASAETRIIDRVIVTELIPATEVVDHADMYLEVNLRFSPQPEHHLRYCYFEDLEGGPGRGYVEVGFTEETGAIAEVVVITRPAWTGKFPADVPVVDGSIRVDRGNWDVDPRINFIRERGAHSVSTKDKMVYYAVSGVPPAKFVRSGPVGFGLGEAGELTGFVTGLT</sequence>
<protein>
    <submittedName>
        <fullName evidence="1">Uncharacterized protein</fullName>
    </submittedName>
</protein>
<organism evidence="1 2">
    <name type="scientific">Kibdelosporangium aridum</name>
    <dbReference type="NCBI Taxonomy" id="2030"/>
    <lineage>
        <taxon>Bacteria</taxon>
        <taxon>Bacillati</taxon>
        <taxon>Actinomycetota</taxon>
        <taxon>Actinomycetes</taxon>
        <taxon>Pseudonocardiales</taxon>
        <taxon>Pseudonocardiaceae</taxon>
        <taxon>Kibdelosporangium</taxon>
    </lineage>
</organism>